<evidence type="ECO:0000256" key="2">
    <source>
        <dbReference type="ARBA" id="ARBA00022598"/>
    </source>
</evidence>
<dbReference type="EMBL" id="WTPW01001258">
    <property type="protein sequence ID" value="KAF0445973.1"/>
    <property type="molecule type" value="Genomic_DNA"/>
</dbReference>
<proteinExistence type="inferred from homology"/>
<name>A0A8H3XDF0_GIGMA</name>
<organism evidence="4 5">
    <name type="scientific">Gigaspora margarita</name>
    <dbReference type="NCBI Taxonomy" id="4874"/>
    <lineage>
        <taxon>Eukaryota</taxon>
        <taxon>Fungi</taxon>
        <taxon>Fungi incertae sedis</taxon>
        <taxon>Mucoromycota</taxon>
        <taxon>Glomeromycotina</taxon>
        <taxon>Glomeromycetes</taxon>
        <taxon>Diversisporales</taxon>
        <taxon>Gigasporaceae</taxon>
        <taxon>Gigaspora</taxon>
    </lineage>
</organism>
<protein>
    <submittedName>
        <fullName evidence="4">Acetyl-CoA synthetase-like protein</fullName>
    </submittedName>
</protein>
<feature type="domain" description="AMP-dependent synthetase/ligase" evidence="3">
    <location>
        <begin position="47"/>
        <end position="226"/>
    </location>
</feature>
<comment type="caution">
    <text evidence="4">The sequence shown here is derived from an EMBL/GenBank/DDBJ whole genome shotgun (WGS) entry which is preliminary data.</text>
</comment>
<evidence type="ECO:0000256" key="1">
    <source>
        <dbReference type="ARBA" id="ARBA00006432"/>
    </source>
</evidence>
<dbReference type="SUPFAM" id="SSF56801">
    <property type="entry name" value="Acetyl-CoA synthetase-like"/>
    <property type="match status" value="1"/>
</dbReference>
<accession>A0A8H3XDF0</accession>
<keyword evidence="5" id="KW-1185">Reference proteome</keyword>
<dbReference type="Pfam" id="PF00501">
    <property type="entry name" value="AMP-binding"/>
    <property type="match status" value="1"/>
</dbReference>
<dbReference type="PANTHER" id="PTHR24096">
    <property type="entry name" value="LONG-CHAIN-FATTY-ACID--COA LIGASE"/>
    <property type="match status" value="1"/>
</dbReference>
<keyword evidence="2" id="KW-0436">Ligase</keyword>
<dbReference type="Gene3D" id="3.40.50.980">
    <property type="match status" value="2"/>
</dbReference>
<evidence type="ECO:0000259" key="3">
    <source>
        <dbReference type="Pfam" id="PF00501"/>
    </source>
</evidence>
<dbReference type="OrthoDB" id="1898221at2759"/>
<gene>
    <name evidence="4" type="ORF">F8M41_002992</name>
</gene>
<comment type="similarity">
    <text evidence="1">Belongs to the ATP-dependent AMP-binding enzyme family.</text>
</comment>
<dbReference type="InterPro" id="IPR000873">
    <property type="entry name" value="AMP-dep_synth/lig_dom"/>
</dbReference>
<evidence type="ECO:0000313" key="4">
    <source>
        <dbReference type="EMBL" id="KAF0445973.1"/>
    </source>
</evidence>
<dbReference type="GO" id="GO:0016405">
    <property type="term" value="F:CoA-ligase activity"/>
    <property type="evidence" value="ECO:0007669"/>
    <property type="project" value="TreeGrafter"/>
</dbReference>
<dbReference type="PANTHER" id="PTHR24096:SF149">
    <property type="entry name" value="AMP-BINDING DOMAIN-CONTAINING PROTEIN-RELATED"/>
    <property type="match status" value="1"/>
</dbReference>
<reference evidence="4 5" key="1">
    <citation type="journal article" date="2019" name="Environ. Microbiol.">
        <title>At the nexus of three kingdoms: the genome of the mycorrhizal fungus Gigaspora margarita provides insights into plant, endobacterial and fungal interactions.</title>
        <authorList>
            <person name="Venice F."/>
            <person name="Ghignone S."/>
            <person name="Salvioli di Fossalunga A."/>
            <person name="Amselem J."/>
            <person name="Novero M."/>
            <person name="Xianan X."/>
            <person name="Sedzielewska Toro K."/>
            <person name="Morin E."/>
            <person name="Lipzen A."/>
            <person name="Grigoriev I.V."/>
            <person name="Henrissat B."/>
            <person name="Martin F.M."/>
            <person name="Bonfante P."/>
        </authorList>
    </citation>
    <scope>NUCLEOTIDE SEQUENCE [LARGE SCALE GENOMIC DNA]</scope>
    <source>
        <strain evidence="4 5">BEG34</strain>
    </source>
</reference>
<dbReference type="AlphaFoldDB" id="A0A8H3XDF0"/>
<dbReference type="Proteomes" id="UP000439903">
    <property type="component" value="Unassembled WGS sequence"/>
</dbReference>
<sequence length="226" mass="25076">MIMIIVIINRKGIACNLQYAFKSKYPDINVPQVGIYQYVTSNPKNIYDDKVAYIDRITGKSCTYSEFKHESKKFATGLQVKLGFKREEVLSICSPNQVDYPMVVLGTNAAGGKVTTANPKYKASELSYQLTNSGASALIVHPEFIETGIEASIKARIPTSRVLLFGDEEIKGYKPYHSILISDREIVPVYYTPEEAKTTTVYLPFSSGTIGKQKGVKITHTNMAAN</sequence>
<evidence type="ECO:0000313" key="5">
    <source>
        <dbReference type="Proteomes" id="UP000439903"/>
    </source>
</evidence>